<dbReference type="EMBL" id="RXIH01000034">
    <property type="protein sequence ID" value="RZN55851.1"/>
    <property type="molecule type" value="Genomic_DNA"/>
</dbReference>
<accession>A0A520KF05</accession>
<feature type="transmembrane region" description="Helical" evidence="1">
    <location>
        <begin position="458"/>
        <end position="476"/>
    </location>
</feature>
<feature type="transmembrane region" description="Helical" evidence="1">
    <location>
        <begin position="248"/>
        <end position="267"/>
    </location>
</feature>
<evidence type="ECO:0000256" key="1">
    <source>
        <dbReference type="SAM" id="Phobius"/>
    </source>
</evidence>
<feature type="transmembrane region" description="Helical" evidence="1">
    <location>
        <begin position="173"/>
        <end position="200"/>
    </location>
</feature>
<keyword evidence="1" id="KW-0472">Membrane</keyword>
<reference evidence="2 4" key="2">
    <citation type="journal article" date="2019" name="Nat. Microbiol.">
        <title>Wide diversity of methane and short-chain alkane metabolisms in uncultured archaea.</title>
        <authorList>
            <person name="Borrel G."/>
            <person name="Adam P.S."/>
            <person name="McKay L.J."/>
            <person name="Chen L.X."/>
            <person name="Sierra-Garcia I.N."/>
            <person name="Sieber C.M."/>
            <person name="Letourneur Q."/>
            <person name="Ghozlane A."/>
            <person name="Andersen G.L."/>
            <person name="Li W.J."/>
            <person name="Hallam S.J."/>
            <person name="Muyzer G."/>
            <person name="de Oliveira V.M."/>
            <person name="Inskeep W.P."/>
            <person name="Banfield J.F."/>
            <person name="Gribaldo S."/>
        </authorList>
    </citation>
    <scope>NUCLEOTIDE SEQUENCE [LARGE SCALE GENOMIC DNA]</scope>
    <source>
        <strain evidence="2">Verst-YHS</strain>
    </source>
</reference>
<feature type="transmembrane region" description="Helical" evidence="1">
    <location>
        <begin position="7"/>
        <end position="25"/>
    </location>
</feature>
<evidence type="ECO:0008006" key="6">
    <source>
        <dbReference type="Google" id="ProtNLM"/>
    </source>
</evidence>
<name>A0A520KF05_9CREN</name>
<dbReference type="InterPro" id="IPR056569">
    <property type="entry name" value="ArlJ-like"/>
</dbReference>
<keyword evidence="1" id="KW-0812">Transmembrane</keyword>
<dbReference type="PANTHER" id="PTHR35402:SF2">
    <property type="entry name" value="FLAGELLA ACCESSORY PROTEIN J"/>
    <property type="match status" value="1"/>
</dbReference>
<evidence type="ECO:0000313" key="2">
    <source>
        <dbReference type="EMBL" id="RZN55851.1"/>
    </source>
</evidence>
<feature type="transmembrane region" description="Helical" evidence="1">
    <location>
        <begin position="206"/>
        <end position="227"/>
    </location>
</feature>
<feature type="transmembrane region" description="Helical" evidence="1">
    <location>
        <begin position="31"/>
        <end position="51"/>
    </location>
</feature>
<gene>
    <name evidence="3" type="ORF">DSO09_01865</name>
    <name evidence="2" type="ORF">EF809_04355</name>
</gene>
<proteinExistence type="predicted"/>
<evidence type="ECO:0000313" key="5">
    <source>
        <dbReference type="Proteomes" id="UP000317265"/>
    </source>
</evidence>
<dbReference type="AlphaFoldDB" id="A0A520KF05"/>
<evidence type="ECO:0000313" key="3">
    <source>
        <dbReference type="EMBL" id="TDA39715.1"/>
    </source>
</evidence>
<sequence>MERKLKIVILSIVISLLSILSFLLLQINISYAYYALIIGIIIPIIYSIIALKRRQRGKLDVRLVMMILHMYVVSLGEAGTDKLIDTIANFQEYGTYSKVFAYIKKLAKDFGYGFSKAILHVSKTVKSPFRDILIRLSEAFSSAKPKGYFELEYSTIMEEYSGFYTRMLESLRLLGGMFSTFQSVSVFIVMTVSILTIFIVDERVVPIAYLIAIFSTVIMFFSFRMVTIRDPIVYKGRSPPRSYKIFRMLFLLTLALIPSAIIIALFMGIPYGLISIGFILILPGIAAHRLESYVNSIDENYPAFLKALGESLSSTSDIKSALEYVLYMELGTLKELIAKLLARIKIGIDSEVAFNFLASESASYKVYTFNKIFLDAFRGGSSAIDTGKILGNSLIRFLEFRKKRIATSKSFEGVVLILQPITVALLVVMSNLCRFFSSLIISLPYFTFGKIPLDIINIGNIVLILLITILNSFAIMEARGGFWGSSLLYAGILFIVSGAVWLGSEMLVNQIFGGIEGIGI</sequence>
<protein>
    <recommendedName>
        <fullName evidence="6">Type II secretion system protein GspF domain-containing protein</fullName>
    </recommendedName>
</protein>
<feature type="transmembrane region" description="Helical" evidence="1">
    <location>
        <begin position="482"/>
        <end position="502"/>
    </location>
</feature>
<feature type="transmembrane region" description="Helical" evidence="1">
    <location>
        <begin position="411"/>
        <end position="429"/>
    </location>
</feature>
<dbReference type="PANTHER" id="PTHR35402">
    <property type="entry name" value="INTEGRAL MEMBRANE PROTEIN-RELATED"/>
    <property type="match status" value="1"/>
</dbReference>
<reference evidence="3 5" key="1">
    <citation type="journal article" date="2019" name="Nat. Microbiol.">
        <title>Expanding anaerobic alkane metabolism in the domain of Archaea.</title>
        <authorList>
            <person name="Wang Y."/>
            <person name="Wegener G."/>
            <person name="Hou J."/>
            <person name="Wang F."/>
            <person name="Xiao X."/>
        </authorList>
    </citation>
    <scope>NUCLEOTIDE SEQUENCE [LARGE SCALE GENOMIC DNA]</scope>
    <source>
        <strain evidence="3">WYZ-LMO11</strain>
    </source>
</reference>
<dbReference type="Proteomes" id="UP000317265">
    <property type="component" value="Unassembled WGS sequence"/>
</dbReference>
<feature type="transmembrane region" description="Helical" evidence="1">
    <location>
        <begin position="273"/>
        <end position="290"/>
    </location>
</feature>
<comment type="caution">
    <text evidence="2">The sequence shown here is derived from an EMBL/GenBank/DDBJ whole genome shotgun (WGS) entry which is preliminary data.</text>
</comment>
<organism evidence="2 4">
    <name type="scientific">Thermoproteota archaeon</name>
    <dbReference type="NCBI Taxonomy" id="2056631"/>
    <lineage>
        <taxon>Archaea</taxon>
        <taxon>Thermoproteota</taxon>
    </lineage>
</organism>
<keyword evidence="1" id="KW-1133">Transmembrane helix</keyword>
<dbReference type="EMBL" id="QNVI01000021">
    <property type="protein sequence ID" value="TDA39715.1"/>
    <property type="molecule type" value="Genomic_DNA"/>
</dbReference>
<evidence type="ECO:0000313" key="4">
    <source>
        <dbReference type="Proteomes" id="UP000316080"/>
    </source>
</evidence>
<dbReference type="Proteomes" id="UP000316080">
    <property type="component" value="Unassembled WGS sequence"/>
</dbReference>